<dbReference type="PROSITE" id="PS51253">
    <property type="entry name" value="HTH_CENPB"/>
    <property type="match status" value="1"/>
</dbReference>
<dbReference type="Pfam" id="PF03184">
    <property type="entry name" value="DDE_1"/>
    <property type="match status" value="1"/>
</dbReference>
<reference evidence="4" key="1">
    <citation type="submission" date="2021-07" db="EMBL/GenBank/DDBJ databases">
        <authorList>
            <person name="Catto M.A."/>
            <person name="Jacobson A."/>
            <person name="Kennedy G."/>
            <person name="Labadie P."/>
            <person name="Hunt B.G."/>
            <person name="Srinivasan R."/>
        </authorList>
    </citation>
    <scope>NUCLEOTIDE SEQUENCE</scope>
    <source>
        <strain evidence="4">PL_HMW_Pooled</strain>
        <tissue evidence="4">Head</tissue>
    </source>
</reference>
<feature type="compositionally biased region" description="Basic residues" evidence="2">
    <location>
        <begin position="554"/>
        <end position="569"/>
    </location>
</feature>
<dbReference type="PANTHER" id="PTHR19303:SF74">
    <property type="entry name" value="POGO TRANSPOSABLE ELEMENT WITH KRAB DOMAIN"/>
    <property type="match status" value="1"/>
</dbReference>
<evidence type="ECO:0000256" key="2">
    <source>
        <dbReference type="SAM" id="MobiDB-lite"/>
    </source>
</evidence>
<dbReference type="InterPro" id="IPR006600">
    <property type="entry name" value="HTH_CenpB_DNA-bd_dom"/>
</dbReference>
<dbReference type="InterPro" id="IPR004875">
    <property type="entry name" value="DDE_SF_endonuclease_dom"/>
</dbReference>
<dbReference type="EMBL" id="JAHWGI010001442">
    <property type="protein sequence ID" value="KAK3933000.1"/>
    <property type="molecule type" value="Genomic_DNA"/>
</dbReference>
<dbReference type="AlphaFoldDB" id="A0AAE1I762"/>
<sequence>MVRNYQRKSCKGMHSDIAMRTALKFCRQGMKVRQAAKETGVDRMTLTRYIKKYGNYDKVPEDINLTSNFNSKQIFNENQESDLVAYVLLRSSIGYGLTSTEFRECAYEVGERNGVKMPQAWILNKSAGLDWYKAFMKRHPQLSARKPEQCSVARAAAFNAVNISNYFDKLKSVLERQPNFQNGTRVFNLDEKSVSTVGVLKEKIISPKGLKQVHQAKGQERGTSVTMCGMISASGQALPPVLIFPRVNFTKNMLVNCYPGTLGLANKAGYMTKELFVPTIKHFIQHSKSSKEDPTLLIVDNVGSHLSLEVINLCKENGVTLFTLPPHTTHKTQPLDVGIFGPFETAYNKVVHQWQQENPGCCATIYNIASFTNVAWGKSATPTNIFSAFKATGISPFNKDIFGENDFMPSLVTKDQGHHASKSTSEENLNNLDVQQQQGAKTQEEKGGEGENENEEEVDDPDAEPETNIPAMEPRTHVPAVEILGIPKAQTPKSSRTNRRKGKCMVATDTPEKKAIEDRETEIRRKNEEKLQRKKIREEKKAEKNKKNTVAIKRYGKKLPQPKKTKKSRRIEESDSEEETERYSDIAEESDEGSWREEDSDQEEENSESNPEVFPCLQKVPQEGEYVLVKFDVQPAVKYYVGKIIGNKDDEGDLQISYLRKSLKCNLKFVLPNVPDLKTVNIRDIKLILPPPTTGGTRRQQNFLDFHLPVLEKLNLG</sequence>
<keyword evidence="1" id="KW-0238">DNA-binding</keyword>
<evidence type="ECO:0000313" key="4">
    <source>
        <dbReference type="EMBL" id="KAK3933000.1"/>
    </source>
</evidence>
<feature type="compositionally biased region" description="Acidic residues" evidence="2">
    <location>
        <begin position="574"/>
        <end position="607"/>
    </location>
</feature>
<proteinExistence type="predicted"/>
<feature type="compositionally biased region" description="Polar residues" evidence="2">
    <location>
        <begin position="422"/>
        <end position="433"/>
    </location>
</feature>
<evidence type="ECO:0000259" key="3">
    <source>
        <dbReference type="PROSITE" id="PS51253"/>
    </source>
</evidence>
<dbReference type="InterPro" id="IPR036397">
    <property type="entry name" value="RNaseH_sf"/>
</dbReference>
<evidence type="ECO:0000256" key="1">
    <source>
        <dbReference type="ARBA" id="ARBA00023125"/>
    </source>
</evidence>
<comment type="caution">
    <text evidence="4">The sequence shown here is derived from an EMBL/GenBank/DDBJ whole genome shotgun (WGS) entry which is preliminary data.</text>
</comment>
<organism evidence="4 5">
    <name type="scientific">Frankliniella fusca</name>
    <dbReference type="NCBI Taxonomy" id="407009"/>
    <lineage>
        <taxon>Eukaryota</taxon>
        <taxon>Metazoa</taxon>
        <taxon>Ecdysozoa</taxon>
        <taxon>Arthropoda</taxon>
        <taxon>Hexapoda</taxon>
        <taxon>Insecta</taxon>
        <taxon>Pterygota</taxon>
        <taxon>Neoptera</taxon>
        <taxon>Paraneoptera</taxon>
        <taxon>Thysanoptera</taxon>
        <taxon>Terebrantia</taxon>
        <taxon>Thripoidea</taxon>
        <taxon>Thripidae</taxon>
        <taxon>Frankliniella</taxon>
    </lineage>
</organism>
<dbReference type="Gene3D" id="3.30.420.10">
    <property type="entry name" value="Ribonuclease H-like superfamily/Ribonuclease H"/>
    <property type="match status" value="1"/>
</dbReference>
<protein>
    <submittedName>
        <fullName evidence="4">Tigger transposable element-derived protein 6</fullName>
    </submittedName>
</protein>
<keyword evidence="5" id="KW-1185">Reference proteome</keyword>
<dbReference type="PANTHER" id="PTHR19303">
    <property type="entry name" value="TRANSPOSON"/>
    <property type="match status" value="1"/>
</dbReference>
<dbReference type="GO" id="GO:0003677">
    <property type="term" value="F:DNA binding"/>
    <property type="evidence" value="ECO:0007669"/>
    <property type="project" value="UniProtKB-KW"/>
</dbReference>
<accession>A0AAE1I762</accession>
<dbReference type="Proteomes" id="UP001219518">
    <property type="component" value="Unassembled WGS sequence"/>
</dbReference>
<gene>
    <name evidence="4" type="ORF">KUF71_017188</name>
</gene>
<name>A0AAE1I762_9NEOP</name>
<feature type="region of interest" description="Disordered" evidence="2">
    <location>
        <begin position="412"/>
        <end position="613"/>
    </location>
</feature>
<reference evidence="4" key="2">
    <citation type="journal article" date="2023" name="BMC Genomics">
        <title>Pest status, molecular evolution, and epigenetic factors derived from the genome assembly of Frankliniella fusca, a thysanopteran phytovirus vector.</title>
        <authorList>
            <person name="Catto M.A."/>
            <person name="Labadie P.E."/>
            <person name="Jacobson A.L."/>
            <person name="Kennedy G.G."/>
            <person name="Srinivasan R."/>
            <person name="Hunt B.G."/>
        </authorList>
    </citation>
    <scope>NUCLEOTIDE SEQUENCE</scope>
    <source>
        <strain evidence="4">PL_HMW_Pooled</strain>
    </source>
</reference>
<feature type="domain" description="HTH CENPB-type" evidence="3">
    <location>
        <begin position="67"/>
        <end position="145"/>
    </location>
</feature>
<feature type="compositionally biased region" description="Basic and acidic residues" evidence="2">
    <location>
        <begin position="510"/>
        <end position="546"/>
    </location>
</feature>
<evidence type="ECO:0000313" key="5">
    <source>
        <dbReference type="Proteomes" id="UP001219518"/>
    </source>
</evidence>
<feature type="compositionally biased region" description="Acidic residues" evidence="2">
    <location>
        <begin position="450"/>
        <end position="465"/>
    </location>
</feature>
<dbReference type="GO" id="GO:0005634">
    <property type="term" value="C:nucleus"/>
    <property type="evidence" value="ECO:0007669"/>
    <property type="project" value="TreeGrafter"/>
</dbReference>
<dbReference type="InterPro" id="IPR050863">
    <property type="entry name" value="CenT-Element_Derived"/>
</dbReference>